<dbReference type="EMBL" id="CP047895">
    <property type="protein sequence ID" value="QHL89643.1"/>
    <property type="molecule type" value="Genomic_DNA"/>
</dbReference>
<proteinExistence type="predicted"/>
<accession>A0A7Z2NTN2</accession>
<dbReference type="AlphaFoldDB" id="A0A7Z2NTN2"/>
<organism evidence="1 2">
    <name type="scientific">Sphingomonas changnyeongensis</name>
    <dbReference type="NCBI Taxonomy" id="2698679"/>
    <lineage>
        <taxon>Bacteria</taxon>
        <taxon>Pseudomonadati</taxon>
        <taxon>Pseudomonadota</taxon>
        <taxon>Alphaproteobacteria</taxon>
        <taxon>Sphingomonadales</taxon>
        <taxon>Sphingomonadaceae</taxon>
        <taxon>Sphingomonas</taxon>
    </lineage>
</organism>
<dbReference type="Proteomes" id="UP000464468">
    <property type="component" value="Chromosome"/>
</dbReference>
<protein>
    <submittedName>
        <fullName evidence="1">Uncharacterized protein</fullName>
    </submittedName>
</protein>
<sequence length="118" mass="12790">MAELGALHEEVNRSGHTLIGLIREAGGSHAQLTEGLAHILGAVQFHDIIRQRLDHVTEALDELEAHLTTPDAGAGPSLADRLETLRARYVMESERLAHAAPPATVHTPEPAMPRVQLF</sequence>
<evidence type="ECO:0000313" key="1">
    <source>
        <dbReference type="EMBL" id="QHL89643.1"/>
    </source>
</evidence>
<dbReference type="SUPFAM" id="SSF75708">
    <property type="entry name" value="Chemotaxis phosphatase CheZ"/>
    <property type="match status" value="1"/>
</dbReference>
<name>A0A7Z2NTN2_9SPHN</name>
<dbReference type="KEGG" id="schy:GVO57_00925"/>
<reference evidence="1 2" key="1">
    <citation type="submission" date="2020-01" db="EMBL/GenBank/DDBJ databases">
        <title>Sphingomonas sp. C33 whole genome sequece.</title>
        <authorList>
            <person name="Park C."/>
        </authorList>
    </citation>
    <scope>NUCLEOTIDE SEQUENCE [LARGE SCALE GENOMIC DNA]</scope>
    <source>
        <strain evidence="1 2">C33</strain>
    </source>
</reference>
<keyword evidence="2" id="KW-1185">Reference proteome</keyword>
<gene>
    <name evidence="1" type="ORF">GVO57_00925</name>
</gene>
<evidence type="ECO:0000313" key="2">
    <source>
        <dbReference type="Proteomes" id="UP000464468"/>
    </source>
</evidence>
<dbReference type="RefSeq" id="WP_160591080.1">
    <property type="nucleotide sequence ID" value="NZ_CP047895.1"/>
</dbReference>